<feature type="chain" id="PRO_5032418351" evidence="1">
    <location>
        <begin position="19"/>
        <end position="153"/>
    </location>
</feature>
<feature type="signal peptide" evidence="1">
    <location>
        <begin position="1"/>
        <end position="18"/>
    </location>
</feature>
<gene>
    <name evidence="2" type="ORF">XAT740_LOCUS45365</name>
</gene>
<sequence length="153" mass="17299">MFTSYIVVISLAVGLVLTKPTQKKLTSTDISPNLSTDEAFRQAEEVLHRYFYLIKTDADHLVHAMLSILLKNPTTFPYIPSRALDIALKNVAQKLGQNSVNTLTKPLILTVEQNALNKSLKPQSNFKLTDEVKTEIEDALDKFFQDQEHLSHM</sequence>
<reference evidence="2" key="1">
    <citation type="submission" date="2021-02" db="EMBL/GenBank/DDBJ databases">
        <authorList>
            <person name="Nowell W R."/>
        </authorList>
    </citation>
    <scope>NUCLEOTIDE SEQUENCE</scope>
</reference>
<comment type="caution">
    <text evidence="2">The sequence shown here is derived from an EMBL/GenBank/DDBJ whole genome shotgun (WGS) entry which is preliminary data.</text>
</comment>
<evidence type="ECO:0000313" key="2">
    <source>
        <dbReference type="EMBL" id="CAF1579703.1"/>
    </source>
</evidence>
<proteinExistence type="predicted"/>
<evidence type="ECO:0000256" key="1">
    <source>
        <dbReference type="SAM" id="SignalP"/>
    </source>
</evidence>
<protein>
    <submittedName>
        <fullName evidence="2">Uncharacterized protein</fullName>
    </submittedName>
</protein>
<dbReference type="Proteomes" id="UP000663828">
    <property type="component" value="Unassembled WGS sequence"/>
</dbReference>
<name>A0A815Z7G7_ADIRI</name>
<dbReference type="AlphaFoldDB" id="A0A815Z7G7"/>
<keyword evidence="1" id="KW-0732">Signal</keyword>
<evidence type="ECO:0000313" key="3">
    <source>
        <dbReference type="Proteomes" id="UP000663828"/>
    </source>
</evidence>
<accession>A0A815Z7G7</accession>
<organism evidence="2 3">
    <name type="scientific">Adineta ricciae</name>
    <name type="common">Rotifer</name>
    <dbReference type="NCBI Taxonomy" id="249248"/>
    <lineage>
        <taxon>Eukaryota</taxon>
        <taxon>Metazoa</taxon>
        <taxon>Spiralia</taxon>
        <taxon>Gnathifera</taxon>
        <taxon>Rotifera</taxon>
        <taxon>Eurotatoria</taxon>
        <taxon>Bdelloidea</taxon>
        <taxon>Adinetida</taxon>
        <taxon>Adinetidae</taxon>
        <taxon>Adineta</taxon>
    </lineage>
</organism>
<keyword evidence="3" id="KW-1185">Reference proteome</keyword>
<dbReference type="EMBL" id="CAJNOR010005909">
    <property type="protein sequence ID" value="CAF1579703.1"/>
    <property type="molecule type" value="Genomic_DNA"/>
</dbReference>